<feature type="non-terminal residue" evidence="6">
    <location>
        <position position="378"/>
    </location>
</feature>
<evidence type="ECO:0000313" key="6">
    <source>
        <dbReference type="EMBL" id="SVB42497.1"/>
    </source>
</evidence>
<dbReference type="Gene3D" id="1.10.443.10">
    <property type="entry name" value="Intergrase catalytic core"/>
    <property type="match status" value="2"/>
</dbReference>
<dbReference type="AlphaFoldDB" id="A0A382DY49"/>
<protein>
    <recommendedName>
        <fullName evidence="7">Tyrosine recombinase XerD</fullName>
    </recommendedName>
</protein>
<dbReference type="PROSITE" id="PS51900">
    <property type="entry name" value="CB"/>
    <property type="match status" value="1"/>
</dbReference>
<keyword evidence="3" id="KW-0233">DNA recombination</keyword>
<dbReference type="InterPro" id="IPR050090">
    <property type="entry name" value="Tyrosine_recombinase_XerCD"/>
</dbReference>
<dbReference type="GO" id="GO:0015074">
    <property type="term" value="P:DNA integration"/>
    <property type="evidence" value="ECO:0007669"/>
    <property type="project" value="UniProtKB-KW"/>
</dbReference>
<dbReference type="Pfam" id="PF00589">
    <property type="entry name" value="Phage_integrase"/>
    <property type="match status" value="2"/>
</dbReference>
<evidence type="ECO:0000256" key="1">
    <source>
        <dbReference type="ARBA" id="ARBA00022908"/>
    </source>
</evidence>
<dbReference type="PANTHER" id="PTHR30349">
    <property type="entry name" value="PHAGE INTEGRASE-RELATED"/>
    <property type="match status" value="1"/>
</dbReference>
<evidence type="ECO:0000259" key="4">
    <source>
        <dbReference type="PROSITE" id="PS51898"/>
    </source>
</evidence>
<feature type="domain" description="Tyr recombinase" evidence="4">
    <location>
        <begin position="97"/>
        <end position="378"/>
    </location>
</feature>
<dbReference type="InterPro" id="IPR010998">
    <property type="entry name" value="Integrase_recombinase_N"/>
</dbReference>
<dbReference type="InterPro" id="IPR044068">
    <property type="entry name" value="CB"/>
</dbReference>
<dbReference type="InterPro" id="IPR004107">
    <property type="entry name" value="Integrase_SAM-like_N"/>
</dbReference>
<dbReference type="GO" id="GO:0006310">
    <property type="term" value="P:DNA recombination"/>
    <property type="evidence" value="ECO:0007669"/>
    <property type="project" value="UniProtKB-KW"/>
</dbReference>
<evidence type="ECO:0008006" key="7">
    <source>
        <dbReference type="Google" id="ProtNLM"/>
    </source>
</evidence>
<dbReference type="GO" id="GO:0003677">
    <property type="term" value="F:DNA binding"/>
    <property type="evidence" value="ECO:0007669"/>
    <property type="project" value="UniProtKB-KW"/>
</dbReference>
<name>A0A382DY49_9ZZZZ</name>
<evidence type="ECO:0000256" key="2">
    <source>
        <dbReference type="ARBA" id="ARBA00023125"/>
    </source>
</evidence>
<sequence>MLKVERNLANNSLQAYERDLFQYHNYLESIFKLHHIEKVTHGNIRAYIRHLNDRGLSPNSVKRAVSSIRTYHNFLSAEGHVKDNPAQLVDTPKVTRKLPDILTVNEIDRIMSVIPINQPLAKRDNAIFELMYSCGLRVTEVCDLEENDLFGRDTINLTANVGDQVKFSAELPKEIQDTAFKLESKFPPNSILDDSKIIIDETNSFIQFVPDISGTYTIGLSLSQYNNQISSTQIFICEVLSNETTGNTKNDKEIKIKKTYEFVRVKGKGEKHRLVPIGPNAREKLQDYFKLERNSLKGKNSNVSQIFLSRNGRKLTRMMIWILLKKWVSIAQIEKEVSPHTLRHSFATHLLEGGADLRSVQEMLGHRDITTTQVYTHL</sequence>
<dbReference type="SUPFAM" id="SSF56349">
    <property type="entry name" value="DNA breaking-rejoining enzymes"/>
    <property type="match status" value="2"/>
</dbReference>
<dbReference type="InterPro" id="IPR013762">
    <property type="entry name" value="Integrase-like_cat_sf"/>
</dbReference>
<dbReference type="Gene3D" id="1.10.150.130">
    <property type="match status" value="1"/>
</dbReference>
<feature type="domain" description="Core-binding (CB)" evidence="5">
    <location>
        <begin position="1"/>
        <end position="76"/>
    </location>
</feature>
<evidence type="ECO:0000259" key="5">
    <source>
        <dbReference type="PROSITE" id="PS51900"/>
    </source>
</evidence>
<accession>A0A382DY49</accession>
<keyword evidence="2" id="KW-0238">DNA-binding</keyword>
<organism evidence="6">
    <name type="scientific">marine metagenome</name>
    <dbReference type="NCBI Taxonomy" id="408172"/>
    <lineage>
        <taxon>unclassified sequences</taxon>
        <taxon>metagenomes</taxon>
        <taxon>ecological metagenomes</taxon>
    </lineage>
</organism>
<proteinExistence type="predicted"/>
<dbReference type="InterPro" id="IPR011010">
    <property type="entry name" value="DNA_brk_join_enz"/>
</dbReference>
<evidence type="ECO:0000256" key="3">
    <source>
        <dbReference type="ARBA" id="ARBA00023172"/>
    </source>
</evidence>
<dbReference type="Pfam" id="PF02899">
    <property type="entry name" value="Phage_int_SAM_1"/>
    <property type="match status" value="1"/>
</dbReference>
<dbReference type="PROSITE" id="PS51898">
    <property type="entry name" value="TYR_RECOMBINASE"/>
    <property type="match status" value="1"/>
</dbReference>
<keyword evidence="1" id="KW-0229">DNA integration</keyword>
<reference evidence="6" key="1">
    <citation type="submission" date="2018-05" db="EMBL/GenBank/DDBJ databases">
        <authorList>
            <person name="Lanie J.A."/>
            <person name="Ng W.-L."/>
            <person name="Kazmierczak K.M."/>
            <person name="Andrzejewski T.M."/>
            <person name="Davidsen T.M."/>
            <person name="Wayne K.J."/>
            <person name="Tettelin H."/>
            <person name="Glass J.I."/>
            <person name="Rusch D."/>
            <person name="Podicherti R."/>
            <person name="Tsui H.-C.T."/>
            <person name="Winkler M.E."/>
        </authorList>
    </citation>
    <scope>NUCLEOTIDE SEQUENCE</scope>
</reference>
<dbReference type="InterPro" id="IPR002104">
    <property type="entry name" value="Integrase_catalytic"/>
</dbReference>
<dbReference type="EMBL" id="UINC01041350">
    <property type="protein sequence ID" value="SVB42497.1"/>
    <property type="molecule type" value="Genomic_DNA"/>
</dbReference>
<gene>
    <name evidence="6" type="ORF">METZ01_LOCUS195351</name>
</gene>
<dbReference type="PANTHER" id="PTHR30349:SF81">
    <property type="entry name" value="TYROSINE RECOMBINASE XERC"/>
    <property type="match status" value="1"/>
</dbReference>